<evidence type="ECO:0000313" key="1">
    <source>
        <dbReference type="EMBL" id="KAJ7337597.1"/>
    </source>
</evidence>
<evidence type="ECO:0000313" key="2">
    <source>
        <dbReference type="Proteomes" id="UP001218218"/>
    </source>
</evidence>
<accession>A0AAD6ZT35</accession>
<comment type="caution">
    <text evidence="1">The sequence shown here is derived from an EMBL/GenBank/DDBJ whole genome shotgun (WGS) entry which is preliminary data.</text>
</comment>
<dbReference type="Proteomes" id="UP001218218">
    <property type="component" value="Unassembled WGS sequence"/>
</dbReference>
<gene>
    <name evidence="1" type="ORF">DFH08DRAFT_812919</name>
</gene>
<dbReference type="EMBL" id="JARIHO010000029">
    <property type="protein sequence ID" value="KAJ7337597.1"/>
    <property type="molecule type" value="Genomic_DNA"/>
</dbReference>
<dbReference type="AlphaFoldDB" id="A0AAD6ZT35"/>
<organism evidence="1 2">
    <name type="scientific">Mycena albidolilacea</name>
    <dbReference type="NCBI Taxonomy" id="1033008"/>
    <lineage>
        <taxon>Eukaryota</taxon>
        <taxon>Fungi</taxon>
        <taxon>Dikarya</taxon>
        <taxon>Basidiomycota</taxon>
        <taxon>Agaricomycotina</taxon>
        <taxon>Agaricomycetes</taxon>
        <taxon>Agaricomycetidae</taxon>
        <taxon>Agaricales</taxon>
        <taxon>Marasmiineae</taxon>
        <taxon>Mycenaceae</taxon>
        <taxon>Mycena</taxon>
    </lineage>
</organism>
<keyword evidence="2" id="KW-1185">Reference proteome</keyword>
<dbReference type="SUPFAM" id="SSF52047">
    <property type="entry name" value="RNI-like"/>
    <property type="match status" value="1"/>
</dbReference>
<reference evidence="1" key="1">
    <citation type="submission" date="2023-03" db="EMBL/GenBank/DDBJ databases">
        <title>Massive genome expansion in bonnet fungi (Mycena s.s.) driven by repeated elements and novel gene families across ecological guilds.</title>
        <authorList>
            <consortium name="Lawrence Berkeley National Laboratory"/>
            <person name="Harder C.B."/>
            <person name="Miyauchi S."/>
            <person name="Viragh M."/>
            <person name="Kuo A."/>
            <person name="Thoen E."/>
            <person name="Andreopoulos B."/>
            <person name="Lu D."/>
            <person name="Skrede I."/>
            <person name="Drula E."/>
            <person name="Henrissat B."/>
            <person name="Morin E."/>
            <person name="Kohler A."/>
            <person name="Barry K."/>
            <person name="LaButti K."/>
            <person name="Morin E."/>
            <person name="Salamov A."/>
            <person name="Lipzen A."/>
            <person name="Mereny Z."/>
            <person name="Hegedus B."/>
            <person name="Baldrian P."/>
            <person name="Stursova M."/>
            <person name="Weitz H."/>
            <person name="Taylor A."/>
            <person name="Grigoriev I.V."/>
            <person name="Nagy L.G."/>
            <person name="Martin F."/>
            <person name="Kauserud H."/>
        </authorList>
    </citation>
    <scope>NUCLEOTIDE SEQUENCE</scope>
    <source>
        <strain evidence="1">CBHHK002</strain>
    </source>
</reference>
<protein>
    <submittedName>
        <fullName evidence="1">Uncharacterized protein</fullName>
    </submittedName>
</protein>
<proteinExistence type="predicted"/>
<name>A0AAD6ZT35_9AGAR</name>
<sequence>MLHCSRAAQLAVGAGLGSLLPKQISARDLVLAQLFRIHELRLHMVAQPNLFAAEVPRLQHLSLQYCSLQWDSSLWANLVSLELIHSPIHVDLLANMPHLRSLTLIESFSAMVDTKPVLLAHLEMLTLTGSSWLCAHFLQAISVPQSHIVLNTPYSAEHLHFVWDVLERHRVEVVKPVICGLTFADCRLISGKHAVFEVGLISNHLIGHSAPLCYVVRLSGAGLPLPWRDNTIATLLTILSLDHITSLTLQCECLWLTAALHLRPFCSVMVHRDIAVFTSQFEGDPLMATGDRFDVPVVHYPQLCKIVFHHVAFGDRHMESILDWLVQRKCLLLAIEEIRLVGCTLTTADYGSLKELVGCVYVEDG</sequence>